<protein>
    <submittedName>
        <fullName evidence="1">Uncharacterized protein</fullName>
    </submittedName>
</protein>
<dbReference type="EMBL" id="JASBWR010000133">
    <property type="protein sequence ID" value="KAJ9092634.1"/>
    <property type="molecule type" value="Genomic_DNA"/>
</dbReference>
<organism evidence="1 2">
    <name type="scientific">Naganishia cerealis</name>
    <dbReference type="NCBI Taxonomy" id="610337"/>
    <lineage>
        <taxon>Eukaryota</taxon>
        <taxon>Fungi</taxon>
        <taxon>Dikarya</taxon>
        <taxon>Basidiomycota</taxon>
        <taxon>Agaricomycotina</taxon>
        <taxon>Tremellomycetes</taxon>
        <taxon>Filobasidiales</taxon>
        <taxon>Filobasidiaceae</taxon>
        <taxon>Naganishia</taxon>
    </lineage>
</organism>
<proteinExistence type="predicted"/>
<name>A0ACC2UZW5_9TREE</name>
<comment type="caution">
    <text evidence="1">The sequence shown here is derived from an EMBL/GenBank/DDBJ whole genome shotgun (WGS) entry which is preliminary data.</text>
</comment>
<keyword evidence="2" id="KW-1185">Reference proteome</keyword>
<reference evidence="1" key="1">
    <citation type="submission" date="2023-04" db="EMBL/GenBank/DDBJ databases">
        <title>Draft Genome sequencing of Naganishia species isolated from polar environments using Oxford Nanopore Technology.</title>
        <authorList>
            <person name="Leo P."/>
            <person name="Venkateswaran K."/>
        </authorList>
    </citation>
    <scope>NUCLEOTIDE SEQUENCE</scope>
    <source>
        <strain evidence="1">MNA-CCFEE 5261</strain>
    </source>
</reference>
<sequence>MATEGDKLFNQAVKKGQSSGGWFSSSSSKHEAAADLFQQSANAYKAEANFSAAGLAFSREADERIKQGDAQHEAVQAWVNAGRCYKKTEPSKAVEVLGRAVAGLIKQGQFRQAADREKEIAQIWAQDNLDIAKARDSYVRAGEWYKQEEANATANQCYQQAAEHSADLGDFGRAIELYEQVGDWSLASPLTKYSVKEYWLRACLCAMAMGDLVTCHRLLTTFSQKDVTFPSTREYKLAAAVMDACEQGDVDAFTQSVFEYDQLTKLDNSKTGILLRIKKGLEMEQDGLT</sequence>
<gene>
    <name evidence="1" type="ORF">QFC19_008672</name>
</gene>
<accession>A0ACC2UZW5</accession>
<dbReference type="Proteomes" id="UP001241377">
    <property type="component" value="Unassembled WGS sequence"/>
</dbReference>
<evidence type="ECO:0000313" key="1">
    <source>
        <dbReference type="EMBL" id="KAJ9092634.1"/>
    </source>
</evidence>
<evidence type="ECO:0000313" key="2">
    <source>
        <dbReference type="Proteomes" id="UP001241377"/>
    </source>
</evidence>